<dbReference type="OrthoDB" id="65864at2157"/>
<keyword evidence="5" id="KW-1003">Cell membrane</keyword>
<evidence type="ECO:0000256" key="5">
    <source>
        <dbReference type="ARBA" id="ARBA00022475"/>
    </source>
</evidence>
<dbReference type="PANTHER" id="PTHR30622">
    <property type="entry name" value="UNDECAPRENYL-DIPHOSPHATASE"/>
    <property type="match status" value="1"/>
</dbReference>
<comment type="subcellular location">
    <subcellularLocation>
        <location evidence="1">Cell membrane</location>
        <topology evidence="1">Multi-pass membrane protein</topology>
    </subcellularLocation>
</comment>
<sequence length="153" mass="16443">MRHKKILRLAFGLLIGCPLIITRPMLRLRGSSTGDREAIITKEMAILGLAQSFSILPGVTRFGTTLTVHLMRGVNLYDALLISFIISVSAVLGAIALDCFTGSVSIQPLPGAAIMISSFITGYATVDVLTRFARDVSFSWLCIAIGMITLAAR</sequence>
<evidence type="ECO:0000313" key="14">
    <source>
        <dbReference type="Proteomes" id="UP000000674"/>
    </source>
</evidence>
<reference evidence="13 14" key="1">
    <citation type="submission" date="2006-10" db="EMBL/GenBank/DDBJ databases">
        <title>Complete sequence of Methanosaeta thermophila PT.</title>
        <authorList>
            <consortium name="US DOE Joint Genome Institute"/>
            <person name="Copeland A."/>
            <person name="Lucas S."/>
            <person name="Lapidus A."/>
            <person name="Barry K."/>
            <person name="Detter J.C."/>
            <person name="Glavina del Rio T."/>
            <person name="Hammon N."/>
            <person name="Israni S."/>
            <person name="Pitluck S."/>
            <person name="Chain P."/>
            <person name="Malfatti S."/>
            <person name="Shin M."/>
            <person name="Vergez L."/>
            <person name="Schmutz J."/>
            <person name="Larimer F."/>
            <person name="Land M."/>
            <person name="Hauser L."/>
            <person name="Kyrpides N."/>
            <person name="Kim E."/>
            <person name="Smith K.S."/>
            <person name="Ingram-Smith C."/>
            <person name="Richardson P."/>
        </authorList>
    </citation>
    <scope>NUCLEOTIDE SEQUENCE [LARGE SCALE GENOMIC DNA]</scope>
    <source>
        <strain evidence="14">DSM 6194 / JCM 14653 / NBRC 101360 / PT</strain>
    </source>
</reference>
<dbReference type="EC" id="3.6.1.27" evidence="3"/>
<evidence type="ECO:0000256" key="1">
    <source>
        <dbReference type="ARBA" id="ARBA00004651"/>
    </source>
</evidence>
<keyword evidence="14" id="KW-1185">Reference proteome</keyword>
<evidence type="ECO:0000256" key="7">
    <source>
        <dbReference type="ARBA" id="ARBA00022801"/>
    </source>
</evidence>
<evidence type="ECO:0000256" key="3">
    <source>
        <dbReference type="ARBA" id="ARBA00012374"/>
    </source>
</evidence>
<keyword evidence="9 12" id="KW-0472">Membrane</keyword>
<dbReference type="GO" id="GO:0005886">
    <property type="term" value="C:plasma membrane"/>
    <property type="evidence" value="ECO:0007669"/>
    <property type="project" value="UniProtKB-SubCell"/>
</dbReference>
<dbReference type="InterPro" id="IPR003824">
    <property type="entry name" value="UppP"/>
</dbReference>
<dbReference type="GeneID" id="4461809"/>
<feature type="transmembrane region" description="Helical" evidence="12">
    <location>
        <begin position="109"/>
        <end position="126"/>
    </location>
</feature>
<evidence type="ECO:0000256" key="2">
    <source>
        <dbReference type="ARBA" id="ARBA00010621"/>
    </source>
</evidence>
<accession>A0B844</accession>
<keyword evidence="7" id="KW-0378">Hydrolase</keyword>
<keyword evidence="8 12" id="KW-1133">Transmembrane helix</keyword>
<protein>
    <recommendedName>
        <fullName evidence="4">Undecaprenyl-diphosphatase</fullName>
        <ecNumber evidence="3">3.6.1.27</ecNumber>
    </recommendedName>
    <alternativeName>
        <fullName evidence="10">Undecaprenyl pyrophosphate phosphatase</fullName>
    </alternativeName>
</protein>
<dbReference type="RefSeq" id="WP_011696261.1">
    <property type="nucleotide sequence ID" value="NC_008553.1"/>
</dbReference>
<evidence type="ECO:0000256" key="11">
    <source>
        <dbReference type="ARBA" id="ARBA00047594"/>
    </source>
</evidence>
<evidence type="ECO:0000256" key="9">
    <source>
        <dbReference type="ARBA" id="ARBA00023136"/>
    </source>
</evidence>
<evidence type="ECO:0000256" key="12">
    <source>
        <dbReference type="SAM" id="Phobius"/>
    </source>
</evidence>
<evidence type="ECO:0000256" key="10">
    <source>
        <dbReference type="ARBA" id="ARBA00032707"/>
    </source>
</evidence>
<name>A0B844_METTP</name>
<dbReference type="EMBL" id="CP000477">
    <property type="protein sequence ID" value="ABK14868.1"/>
    <property type="molecule type" value="Genomic_DNA"/>
</dbReference>
<keyword evidence="6 12" id="KW-0812">Transmembrane</keyword>
<evidence type="ECO:0000256" key="6">
    <source>
        <dbReference type="ARBA" id="ARBA00022692"/>
    </source>
</evidence>
<feature type="transmembrane region" description="Helical" evidence="12">
    <location>
        <begin position="132"/>
        <end position="152"/>
    </location>
</feature>
<comment type="catalytic activity">
    <reaction evidence="11">
        <text>di-trans,octa-cis-undecaprenyl diphosphate + H2O = di-trans,octa-cis-undecaprenyl phosphate + phosphate + H(+)</text>
        <dbReference type="Rhea" id="RHEA:28094"/>
        <dbReference type="ChEBI" id="CHEBI:15377"/>
        <dbReference type="ChEBI" id="CHEBI:15378"/>
        <dbReference type="ChEBI" id="CHEBI:43474"/>
        <dbReference type="ChEBI" id="CHEBI:58405"/>
        <dbReference type="ChEBI" id="CHEBI:60392"/>
        <dbReference type="EC" id="3.6.1.27"/>
    </reaction>
</comment>
<dbReference type="KEGG" id="mtp:Mthe_1085"/>
<dbReference type="GO" id="GO:0050380">
    <property type="term" value="F:undecaprenyl-diphosphatase activity"/>
    <property type="evidence" value="ECO:0007669"/>
    <property type="project" value="UniProtKB-EC"/>
</dbReference>
<proteinExistence type="inferred from homology"/>
<feature type="transmembrane region" description="Helical" evidence="12">
    <location>
        <begin position="6"/>
        <end position="26"/>
    </location>
</feature>
<dbReference type="STRING" id="349307.Mthe_1085"/>
<evidence type="ECO:0000256" key="8">
    <source>
        <dbReference type="ARBA" id="ARBA00022989"/>
    </source>
</evidence>
<comment type="similarity">
    <text evidence="2">Belongs to the UppP family.</text>
</comment>
<dbReference type="Proteomes" id="UP000000674">
    <property type="component" value="Chromosome"/>
</dbReference>
<dbReference type="HOGENOM" id="CLU_1709156_0_0_2"/>
<evidence type="ECO:0000313" key="13">
    <source>
        <dbReference type="EMBL" id="ABK14868.1"/>
    </source>
</evidence>
<evidence type="ECO:0000256" key="4">
    <source>
        <dbReference type="ARBA" id="ARBA00021581"/>
    </source>
</evidence>
<dbReference type="PANTHER" id="PTHR30622:SF2">
    <property type="entry name" value="UNDECAPRENYL-DIPHOSPHATASE"/>
    <property type="match status" value="1"/>
</dbReference>
<feature type="transmembrane region" description="Helical" evidence="12">
    <location>
        <begin position="76"/>
        <end position="97"/>
    </location>
</feature>
<dbReference type="AlphaFoldDB" id="A0B844"/>
<organism evidence="13 14">
    <name type="scientific">Methanothrix thermoacetophila (strain DSM 6194 / JCM 14653 / NBRC 101360 / PT)</name>
    <name type="common">Methanosaeta thermophila</name>
    <dbReference type="NCBI Taxonomy" id="349307"/>
    <lineage>
        <taxon>Archaea</taxon>
        <taxon>Methanobacteriati</taxon>
        <taxon>Methanobacteriota</taxon>
        <taxon>Stenosarchaea group</taxon>
        <taxon>Methanomicrobia</taxon>
        <taxon>Methanotrichales</taxon>
        <taxon>Methanotrichaceae</taxon>
        <taxon>Methanothrix</taxon>
    </lineage>
</organism>
<dbReference type="Pfam" id="PF02673">
    <property type="entry name" value="BacA"/>
    <property type="match status" value="1"/>
</dbReference>
<gene>
    <name evidence="13" type="ordered locus">Mthe_1085</name>
</gene>